<dbReference type="InterPro" id="IPR002156">
    <property type="entry name" value="RNaseH_domain"/>
</dbReference>
<dbReference type="GO" id="GO:0004523">
    <property type="term" value="F:RNA-DNA hybrid ribonuclease activity"/>
    <property type="evidence" value="ECO:0007669"/>
    <property type="project" value="InterPro"/>
</dbReference>
<proteinExistence type="predicted"/>
<keyword evidence="3" id="KW-1185">Reference proteome</keyword>
<dbReference type="EMBL" id="JABEZW010000003">
    <property type="protein sequence ID" value="MBA0762124.1"/>
    <property type="molecule type" value="Genomic_DNA"/>
</dbReference>
<dbReference type="Gene3D" id="3.30.420.10">
    <property type="entry name" value="Ribonuclease H-like superfamily/Ribonuclease H"/>
    <property type="match status" value="1"/>
</dbReference>
<organism evidence="2 3">
    <name type="scientific">Gossypium trilobum</name>
    <dbReference type="NCBI Taxonomy" id="34281"/>
    <lineage>
        <taxon>Eukaryota</taxon>
        <taxon>Viridiplantae</taxon>
        <taxon>Streptophyta</taxon>
        <taxon>Embryophyta</taxon>
        <taxon>Tracheophyta</taxon>
        <taxon>Spermatophyta</taxon>
        <taxon>Magnoliopsida</taxon>
        <taxon>eudicotyledons</taxon>
        <taxon>Gunneridae</taxon>
        <taxon>Pentapetalae</taxon>
        <taxon>rosids</taxon>
        <taxon>malvids</taxon>
        <taxon>Malvales</taxon>
        <taxon>Malvaceae</taxon>
        <taxon>Malvoideae</taxon>
        <taxon>Gossypium</taxon>
    </lineage>
</organism>
<evidence type="ECO:0000313" key="3">
    <source>
        <dbReference type="Proteomes" id="UP000593568"/>
    </source>
</evidence>
<dbReference type="PANTHER" id="PTHR47723:SF19">
    <property type="entry name" value="POLYNUCLEOTIDYL TRANSFERASE, RIBONUCLEASE H-LIKE SUPERFAMILY PROTEIN"/>
    <property type="match status" value="1"/>
</dbReference>
<dbReference type="Pfam" id="PF13456">
    <property type="entry name" value="RVT_3"/>
    <property type="match status" value="1"/>
</dbReference>
<accession>A0A7J9DNI2</accession>
<evidence type="ECO:0000313" key="2">
    <source>
        <dbReference type="EMBL" id="MBA0762124.1"/>
    </source>
</evidence>
<dbReference type="InterPro" id="IPR053151">
    <property type="entry name" value="RNase_H-like"/>
</dbReference>
<dbReference type="InterPro" id="IPR036397">
    <property type="entry name" value="RNaseH_sf"/>
</dbReference>
<dbReference type="PANTHER" id="PTHR47723">
    <property type="entry name" value="OS05G0353850 PROTEIN"/>
    <property type="match status" value="1"/>
</dbReference>
<dbReference type="AlphaFoldDB" id="A0A7J9DNI2"/>
<dbReference type="Proteomes" id="UP000593568">
    <property type="component" value="Unassembled WGS sequence"/>
</dbReference>
<evidence type="ECO:0000259" key="1">
    <source>
        <dbReference type="Pfam" id="PF13456"/>
    </source>
</evidence>
<gene>
    <name evidence="2" type="ORF">Gotri_024670</name>
</gene>
<reference evidence="2 3" key="1">
    <citation type="journal article" date="2019" name="Genome Biol. Evol.">
        <title>Insights into the evolution of the New World diploid cottons (Gossypium, subgenus Houzingenia) based on genome sequencing.</title>
        <authorList>
            <person name="Grover C.E."/>
            <person name="Arick M.A. 2nd"/>
            <person name="Thrash A."/>
            <person name="Conover J.L."/>
            <person name="Sanders W.S."/>
            <person name="Peterson D.G."/>
            <person name="Frelichowski J.E."/>
            <person name="Scheffler J.A."/>
            <person name="Scheffler B.E."/>
            <person name="Wendel J.F."/>
        </authorList>
    </citation>
    <scope>NUCLEOTIDE SEQUENCE [LARGE SCALE GENOMIC DNA]</scope>
    <source>
        <strain evidence="2">8</strain>
        <tissue evidence="2">Leaf</tissue>
    </source>
</reference>
<dbReference type="GO" id="GO:0003676">
    <property type="term" value="F:nucleic acid binding"/>
    <property type="evidence" value="ECO:0007669"/>
    <property type="project" value="InterPro"/>
</dbReference>
<sequence length="79" mass="8880">MQLRTDGLVKIDLGYVVAGNLEGQSWGWIIGFNQQLRNCSILKAELWGILDGLILVQEKQRNKVLIQTDSLKAIEAIQD</sequence>
<comment type="caution">
    <text evidence="2">The sequence shown here is derived from an EMBL/GenBank/DDBJ whole genome shotgun (WGS) entry which is preliminary data.</text>
</comment>
<dbReference type="InterPro" id="IPR012337">
    <property type="entry name" value="RNaseH-like_sf"/>
</dbReference>
<dbReference type="SUPFAM" id="SSF53098">
    <property type="entry name" value="Ribonuclease H-like"/>
    <property type="match status" value="1"/>
</dbReference>
<name>A0A7J9DNI2_9ROSI</name>
<feature type="domain" description="RNase H type-1" evidence="1">
    <location>
        <begin position="29"/>
        <end position="78"/>
    </location>
</feature>
<protein>
    <recommendedName>
        <fullName evidence="1">RNase H type-1 domain-containing protein</fullName>
    </recommendedName>
</protein>